<dbReference type="InterPro" id="IPR053925">
    <property type="entry name" value="RecX_HTH_3rd"/>
</dbReference>
<dbReference type="Gene3D" id="1.10.10.10">
    <property type="entry name" value="Winged helix-like DNA-binding domain superfamily/Winged helix DNA-binding domain"/>
    <property type="match status" value="4"/>
</dbReference>
<comment type="similarity">
    <text evidence="3 6">Belongs to the RecX family.</text>
</comment>
<protein>
    <recommendedName>
        <fullName evidence="4 6">Regulatory protein RecX</fullName>
    </recommendedName>
</protein>
<dbReference type="AlphaFoldDB" id="A0A2X3VJA7"/>
<name>A0A2X3VJA7_9STRE</name>
<dbReference type="OrthoDB" id="5421057at2"/>
<accession>A0A2X3VJA7</accession>
<dbReference type="RefSeq" id="WP_018029337.1">
    <property type="nucleotide sequence ID" value="NZ_LS483343.1"/>
</dbReference>
<dbReference type="InterPro" id="IPR053926">
    <property type="entry name" value="RecX_HTH_1st"/>
</dbReference>
<dbReference type="EMBL" id="LS483343">
    <property type="protein sequence ID" value="SQF39608.1"/>
    <property type="molecule type" value="Genomic_DNA"/>
</dbReference>
<dbReference type="Pfam" id="PF21981">
    <property type="entry name" value="RecX_HTH3"/>
    <property type="match status" value="2"/>
</dbReference>
<dbReference type="KEGG" id="sfer:NCTC12278_00470"/>
<dbReference type="PANTHER" id="PTHR33602">
    <property type="entry name" value="REGULATORY PROTEIN RECX FAMILY PROTEIN"/>
    <property type="match status" value="1"/>
</dbReference>
<evidence type="ECO:0000256" key="5">
    <source>
        <dbReference type="ARBA" id="ARBA00022490"/>
    </source>
</evidence>
<dbReference type="PANTHER" id="PTHR33602:SF1">
    <property type="entry name" value="REGULATORY PROTEIN RECX FAMILY PROTEIN"/>
    <property type="match status" value="1"/>
</dbReference>
<keyword evidence="10" id="KW-1185">Reference proteome</keyword>
<feature type="domain" description="RecX first three-helical" evidence="8">
    <location>
        <begin position="59"/>
        <end position="95"/>
    </location>
</feature>
<sequence length="258" mass="30626">MKITKIEKKKRLYLVEINQTDKLYVTEDTIVRFMLSKDQTISPQELEKIKDFAQFSYGKDLALYHLSFKQRTEKEVRDYLLEHDIDPKTCSKVISSLKEDKWLDDAKYTQNLLDQNFSTGDKGAYLLKQKLHQKGIKQDLYEAIIEQADFYPLCQKIAQKLLRKYQNKLPNRALKDKIIQTLCNKGFSFQEAKMAFDSLVLEEEEDVQNQLLDKEFEKQHRKLSRKYDGYDLRQRLTQTLLRKGYDYDAIKKAVDNNL</sequence>
<reference evidence="9 10" key="1">
    <citation type="submission" date="2018-06" db="EMBL/GenBank/DDBJ databases">
        <authorList>
            <consortium name="Pathogen Informatics"/>
            <person name="Doyle S."/>
        </authorList>
    </citation>
    <scope>NUCLEOTIDE SEQUENCE [LARGE SCALE GENOMIC DNA]</scope>
    <source>
        <strain evidence="9 10">NCTC12278</strain>
    </source>
</reference>
<dbReference type="Proteomes" id="UP000249495">
    <property type="component" value="Chromosome 1"/>
</dbReference>
<comment type="subcellular location">
    <subcellularLocation>
        <location evidence="2 6">Cytoplasm</location>
    </subcellularLocation>
</comment>
<evidence type="ECO:0000259" key="8">
    <source>
        <dbReference type="Pfam" id="PF21982"/>
    </source>
</evidence>
<keyword evidence="5 6" id="KW-0963">Cytoplasm</keyword>
<dbReference type="STRING" id="1123303.GCA_000372425_00006"/>
<dbReference type="GO" id="GO:0006282">
    <property type="term" value="P:regulation of DNA repair"/>
    <property type="evidence" value="ECO:0007669"/>
    <property type="project" value="UniProtKB-UniRule"/>
</dbReference>
<dbReference type="Pfam" id="PF21982">
    <property type="entry name" value="RecX_HTH1"/>
    <property type="match status" value="1"/>
</dbReference>
<comment type="function">
    <text evidence="1 6">Modulates RecA activity.</text>
</comment>
<dbReference type="InterPro" id="IPR036388">
    <property type="entry name" value="WH-like_DNA-bd_sf"/>
</dbReference>
<evidence type="ECO:0000259" key="7">
    <source>
        <dbReference type="Pfam" id="PF21981"/>
    </source>
</evidence>
<evidence type="ECO:0000313" key="10">
    <source>
        <dbReference type="Proteomes" id="UP000249495"/>
    </source>
</evidence>
<dbReference type="GO" id="GO:0005737">
    <property type="term" value="C:cytoplasm"/>
    <property type="evidence" value="ECO:0007669"/>
    <property type="project" value="UniProtKB-SubCell"/>
</dbReference>
<proteinExistence type="inferred from homology"/>
<evidence type="ECO:0000256" key="2">
    <source>
        <dbReference type="ARBA" id="ARBA00004496"/>
    </source>
</evidence>
<evidence type="ECO:0000256" key="1">
    <source>
        <dbReference type="ARBA" id="ARBA00003529"/>
    </source>
</evidence>
<dbReference type="HAMAP" id="MF_01114">
    <property type="entry name" value="RecX"/>
    <property type="match status" value="1"/>
</dbReference>
<feature type="domain" description="RecX third three-helical" evidence="7">
    <location>
        <begin position="153"/>
        <end position="193"/>
    </location>
</feature>
<evidence type="ECO:0000256" key="6">
    <source>
        <dbReference type="HAMAP-Rule" id="MF_01114"/>
    </source>
</evidence>
<organism evidence="9 10">
    <name type="scientific">Streptococcus ferus</name>
    <dbReference type="NCBI Taxonomy" id="1345"/>
    <lineage>
        <taxon>Bacteria</taxon>
        <taxon>Bacillati</taxon>
        <taxon>Bacillota</taxon>
        <taxon>Bacilli</taxon>
        <taxon>Lactobacillales</taxon>
        <taxon>Streptococcaceae</taxon>
        <taxon>Streptococcus</taxon>
    </lineage>
</organism>
<gene>
    <name evidence="6 9" type="primary">recX</name>
    <name evidence="9" type="ORF">NCTC12278_00470</name>
</gene>
<evidence type="ECO:0000313" key="9">
    <source>
        <dbReference type="EMBL" id="SQF39608.1"/>
    </source>
</evidence>
<evidence type="ECO:0000256" key="4">
    <source>
        <dbReference type="ARBA" id="ARBA00018111"/>
    </source>
</evidence>
<dbReference type="NCBIfam" id="NF010733">
    <property type="entry name" value="PRK14135.1"/>
    <property type="match status" value="1"/>
</dbReference>
<dbReference type="InterPro" id="IPR003783">
    <property type="entry name" value="Regulatory_RecX"/>
</dbReference>
<evidence type="ECO:0000256" key="3">
    <source>
        <dbReference type="ARBA" id="ARBA00009695"/>
    </source>
</evidence>
<feature type="domain" description="RecX third three-helical" evidence="7">
    <location>
        <begin position="209"/>
        <end position="254"/>
    </location>
</feature>